<reference evidence="2" key="2">
    <citation type="submission" date="2023-01" db="EMBL/GenBank/DDBJ databases">
        <authorList>
            <person name="Sun Q."/>
            <person name="Evtushenko L."/>
        </authorList>
    </citation>
    <scope>NUCLEOTIDE SEQUENCE</scope>
    <source>
        <strain evidence="2">VKM B-2789</strain>
    </source>
</reference>
<reference evidence="2" key="1">
    <citation type="journal article" date="2014" name="Int. J. Syst. Evol. Microbiol.">
        <title>Complete genome sequence of Corynebacterium casei LMG S-19264T (=DSM 44701T), isolated from a smear-ripened cheese.</title>
        <authorList>
            <consortium name="US DOE Joint Genome Institute (JGI-PGF)"/>
            <person name="Walter F."/>
            <person name="Albersmeier A."/>
            <person name="Kalinowski J."/>
            <person name="Ruckert C."/>
        </authorList>
    </citation>
    <scope>NUCLEOTIDE SEQUENCE</scope>
    <source>
        <strain evidence="2">VKM B-2789</strain>
    </source>
</reference>
<dbReference type="Proteomes" id="UP001143330">
    <property type="component" value="Unassembled WGS sequence"/>
</dbReference>
<protein>
    <submittedName>
        <fullName evidence="2">Uncharacterized protein</fullName>
    </submittedName>
</protein>
<accession>A0A9W6JUL7</accession>
<comment type="caution">
    <text evidence="2">The sequence shown here is derived from an EMBL/GenBank/DDBJ whole genome shotgun (WGS) entry which is preliminary data.</text>
</comment>
<proteinExistence type="predicted"/>
<evidence type="ECO:0000256" key="1">
    <source>
        <dbReference type="SAM" id="MobiDB-lite"/>
    </source>
</evidence>
<sequence length="75" mass="8334">MRWRYCRSAPINVPRTKATTRLISVLAKSPSWNEAMNGMSVLPARRAEDPPLPVPPGGSYARRAQASRPAEMTVR</sequence>
<evidence type="ECO:0000313" key="3">
    <source>
        <dbReference type="Proteomes" id="UP001143330"/>
    </source>
</evidence>
<gene>
    <name evidence="2" type="ORF">GCM10017653_16410</name>
</gene>
<dbReference type="EMBL" id="BSFM01000008">
    <property type="protein sequence ID" value="GLK83572.1"/>
    <property type="molecule type" value="Genomic_DNA"/>
</dbReference>
<evidence type="ECO:0000313" key="2">
    <source>
        <dbReference type="EMBL" id="GLK83572.1"/>
    </source>
</evidence>
<feature type="region of interest" description="Disordered" evidence="1">
    <location>
        <begin position="46"/>
        <end position="75"/>
    </location>
</feature>
<dbReference type="AlphaFoldDB" id="A0A9W6JUL7"/>
<organism evidence="2 3">
    <name type="scientific">Ancylobacter defluvii</name>
    <dbReference type="NCBI Taxonomy" id="1282440"/>
    <lineage>
        <taxon>Bacteria</taxon>
        <taxon>Pseudomonadati</taxon>
        <taxon>Pseudomonadota</taxon>
        <taxon>Alphaproteobacteria</taxon>
        <taxon>Hyphomicrobiales</taxon>
        <taxon>Xanthobacteraceae</taxon>
        <taxon>Ancylobacter</taxon>
    </lineage>
</organism>
<name>A0A9W6JUL7_9HYPH</name>
<keyword evidence="3" id="KW-1185">Reference proteome</keyword>